<keyword evidence="6" id="KW-1185">Reference proteome</keyword>
<accession>A0A0C2H8E0</accession>
<evidence type="ECO:0000313" key="4">
    <source>
        <dbReference type="EMBL" id="MDB0581428.1"/>
    </source>
</evidence>
<evidence type="ECO:0000256" key="2">
    <source>
        <dbReference type="SAM" id="SignalP"/>
    </source>
</evidence>
<dbReference type="EMBL" id="JXII01000009">
    <property type="protein sequence ID" value="KIH70105.1"/>
    <property type="molecule type" value="Genomic_DNA"/>
</dbReference>
<evidence type="ECO:0000256" key="1">
    <source>
        <dbReference type="SAM" id="MobiDB-lite"/>
    </source>
</evidence>
<evidence type="ECO:0000313" key="6">
    <source>
        <dbReference type="Proteomes" id="UP000527860"/>
    </source>
</evidence>
<dbReference type="STRING" id="45670.SN16_11490"/>
<feature type="chain" id="PRO_5038903869" description="Lipoprotein" evidence="2">
    <location>
        <begin position="21"/>
        <end position="248"/>
    </location>
</feature>
<feature type="compositionally biased region" description="Acidic residues" evidence="1">
    <location>
        <begin position="31"/>
        <end position="51"/>
    </location>
</feature>
<evidence type="ECO:0000313" key="3">
    <source>
        <dbReference type="EMBL" id="KIH70105.1"/>
    </source>
</evidence>
<reference evidence="6" key="2">
    <citation type="submission" date="2020-04" db="EMBL/GenBank/DDBJ databases">
        <title>Genome analysis and biological profiling of marine Cellulosimicrobium funkei MOSEL-ME6.</title>
        <authorList>
            <person name="Tanveer F."/>
            <person name="Xie Y."/>
            <person name="Shinwari Z.K."/>
        </authorList>
    </citation>
    <scope>NUCLEOTIDE SEQUENCE [LARGE SCALE GENOMIC DNA]</scope>
    <source>
        <strain evidence="6">MOSEL-ME25</strain>
    </source>
</reference>
<comment type="caution">
    <text evidence="3">The sequence shown here is derived from an EMBL/GenBank/DDBJ whole genome shotgun (WGS) entry which is preliminary data.</text>
</comment>
<name>A0A0C2H8E0_9STAP</name>
<dbReference type="Proteomes" id="UP000527860">
    <property type="component" value="Unassembled WGS sequence"/>
</dbReference>
<feature type="signal peptide" evidence="2">
    <location>
        <begin position="1"/>
        <end position="20"/>
    </location>
</feature>
<dbReference type="RefSeq" id="WP_040106745.1">
    <property type="nucleotide sequence ID" value="NZ_JABEVU030000001.1"/>
</dbReference>
<dbReference type="PROSITE" id="PS51257">
    <property type="entry name" value="PROKAR_LIPOPROTEIN"/>
    <property type="match status" value="1"/>
</dbReference>
<dbReference type="AlphaFoldDB" id="A0A0C2H8E0"/>
<reference evidence="4" key="3">
    <citation type="submission" date="2020-04" db="EMBL/GenBank/DDBJ databases">
        <authorList>
            <person name="Tanveer F."/>
            <person name="Xie Y."/>
            <person name="Shinwari Z.K."/>
        </authorList>
    </citation>
    <scope>NUCLEOTIDE SEQUENCE</scope>
    <source>
        <strain evidence="4">MOSEL-ME25</strain>
    </source>
</reference>
<gene>
    <name evidence="4" type="ORF">F7P68_0012915</name>
    <name evidence="3" type="ORF">SN16_11490</name>
</gene>
<dbReference type="EMBL" id="JABEVU030000001">
    <property type="protein sequence ID" value="MDB0581428.1"/>
    <property type="molecule type" value="Genomic_DNA"/>
</dbReference>
<sequence>MKKILLLAVMLLLAACGNEADESGAQNPEGQNEETAESPEGESQPEEEEESSMTASELLDEASSAWGDTVSYEARQTSTISSGESQYVVRTITTRSEADEIKVEVDDGEEIKTHYIVGGEHFIYQGNNTEAQDAPREIGGSEYSVLISDLEPYSEGTLTEVESGYELRYTMDEKEDAEPFLNDGMADMLDDVDTFSGQVTLQFNDEYQYTGAKFTLTVGSGEEEMNVISNITMDRIGEVDRIEKPKNM</sequence>
<dbReference type="Proteomes" id="UP000031546">
    <property type="component" value="Unassembled WGS sequence"/>
</dbReference>
<dbReference type="GeneID" id="77846164"/>
<reference evidence="3 5" key="1">
    <citation type="submission" date="2015-01" db="EMBL/GenBank/DDBJ databases">
        <title>Genome sequences of high lactate-tolerant strain Salinicoccus roseus W12 with industrial interest.</title>
        <authorList>
            <person name="Wang H."/>
            <person name="Yu B."/>
        </authorList>
    </citation>
    <scope>NUCLEOTIDE SEQUENCE [LARGE SCALE GENOMIC DNA]</scope>
    <source>
        <strain evidence="3 5">W12</strain>
    </source>
</reference>
<evidence type="ECO:0000313" key="5">
    <source>
        <dbReference type="Proteomes" id="UP000031546"/>
    </source>
</evidence>
<feature type="region of interest" description="Disordered" evidence="1">
    <location>
        <begin position="20"/>
        <end position="61"/>
    </location>
</feature>
<keyword evidence="2" id="KW-0732">Signal</keyword>
<organism evidence="3 5">
    <name type="scientific">Salinicoccus roseus</name>
    <dbReference type="NCBI Taxonomy" id="45670"/>
    <lineage>
        <taxon>Bacteria</taxon>
        <taxon>Bacillati</taxon>
        <taxon>Bacillota</taxon>
        <taxon>Bacilli</taxon>
        <taxon>Bacillales</taxon>
        <taxon>Staphylococcaceae</taxon>
        <taxon>Salinicoccus</taxon>
    </lineage>
</organism>
<evidence type="ECO:0008006" key="7">
    <source>
        <dbReference type="Google" id="ProtNLM"/>
    </source>
</evidence>
<dbReference type="OrthoDB" id="2417533at2"/>
<reference evidence="4 6" key="4">
    <citation type="submission" date="2022-12" db="EMBL/GenBank/DDBJ databases">
        <title>Genome analysis and biological profiling of marine Salinicoccus roseus MOSEL-ME25.</title>
        <authorList>
            <person name="Mirza F.T."/>
            <person name="Xie Y."/>
            <person name="Shinwari Z.K."/>
        </authorList>
    </citation>
    <scope>NUCLEOTIDE SEQUENCE [LARGE SCALE GENOMIC DNA]</scope>
    <source>
        <strain evidence="4 6">MOSEL-ME25</strain>
    </source>
</reference>
<protein>
    <recommendedName>
        <fullName evidence="7">Lipoprotein</fullName>
    </recommendedName>
</protein>
<proteinExistence type="predicted"/>